<dbReference type="AlphaFoldDB" id="A0A955LWC2"/>
<dbReference type="GO" id="GO:0004817">
    <property type="term" value="F:cysteine-tRNA ligase activity"/>
    <property type="evidence" value="ECO:0007669"/>
    <property type="project" value="UniProtKB-EC"/>
</dbReference>
<dbReference type="PANTHER" id="PTHR10890">
    <property type="entry name" value="CYSTEINYL-TRNA SYNTHETASE"/>
    <property type="match status" value="1"/>
</dbReference>
<reference evidence="6" key="2">
    <citation type="journal article" date="2021" name="Microbiome">
        <title>Successional dynamics and alternative stable states in a saline activated sludge microbial community over 9 years.</title>
        <authorList>
            <person name="Wang Y."/>
            <person name="Ye J."/>
            <person name="Ju F."/>
            <person name="Liu L."/>
            <person name="Boyd J.A."/>
            <person name="Deng Y."/>
            <person name="Parks D.H."/>
            <person name="Jiang X."/>
            <person name="Yin X."/>
            <person name="Woodcroft B.J."/>
            <person name="Tyson G.W."/>
            <person name="Hugenholtz P."/>
            <person name="Polz M.F."/>
            <person name="Zhang T."/>
        </authorList>
    </citation>
    <scope>NUCLEOTIDE SEQUENCE</scope>
    <source>
        <strain evidence="6">HKST-UBA02</strain>
    </source>
</reference>
<comment type="subunit">
    <text evidence="1">Monomer.</text>
</comment>
<evidence type="ECO:0000259" key="5">
    <source>
        <dbReference type="Pfam" id="PF01406"/>
    </source>
</evidence>
<keyword evidence="3" id="KW-0547">Nucleotide-binding</keyword>
<evidence type="ECO:0000256" key="4">
    <source>
        <dbReference type="ARBA" id="ARBA00022840"/>
    </source>
</evidence>
<dbReference type="GO" id="GO:0005829">
    <property type="term" value="C:cytosol"/>
    <property type="evidence" value="ECO:0007669"/>
    <property type="project" value="TreeGrafter"/>
</dbReference>
<evidence type="ECO:0000313" key="7">
    <source>
        <dbReference type="Proteomes" id="UP000699691"/>
    </source>
</evidence>
<feature type="non-terminal residue" evidence="6">
    <location>
        <position position="139"/>
    </location>
</feature>
<dbReference type="EMBL" id="JAGQKY010000199">
    <property type="protein sequence ID" value="MCA9397928.1"/>
    <property type="molecule type" value="Genomic_DNA"/>
</dbReference>
<sequence length="139" mass="15760">MTDLYLYNSLSRQKEKFEPIDPRNITMYACGPTVYGPAHVGNFRTFVLSDIVYRTLVFLGYETEYVMNITDVGHLVSDADEGEDKMSKGVRREGVSSAWELANKYIGVFLNDSQALGLLPPHVMPRATEHIEEQIDLIK</sequence>
<keyword evidence="4" id="KW-0067">ATP-binding</keyword>
<evidence type="ECO:0000256" key="3">
    <source>
        <dbReference type="ARBA" id="ARBA00022741"/>
    </source>
</evidence>
<dbReference type="Gene3D" id="3.40.50.620">
    <property type="entry name" value="HUPs"/>
    <property type="match status" value="1"/>
</dbReference>
<name>A0A955LWC2_UNCKA</name>
<dbReference type="Proteomes" id="UP000699691">
    <property type="component" value="Unassembled WGS sequence"/>
</dbReference>
<dbReference type="InterPro" id="IPR024909">
    <property type="entry name" value="Cys-tRNA/MSH_ligase"/>
</dbReference>
<dbReference type="GO" id="GO:0005524">
    <property type="term" value="F:ATP binding"/>
    <property type="evidence" value="ECO:0007669"/>
    <property type="project" value="UniProtKB-KW"/>
</dbReference>
<gene>
    <name evidence="6" type="primary">cysS</name>
    <name evidence="6" type="ORF">KC573_03785</name>
</gene>
<dbReference type="InterPro" id="IPR014729">
    <property type="entry name" value="Rossmann-like_a/b/a_fold"/>
</dbReference>
<keyword evidence="2 6" id="KW-0436">Ligase</keyword>
<dbReference type="SUPFAM" id="SSF52374">
    <property type="entry name" value="Nucleotidylyl transferase"/>
    <property type="match status" value="1"/>
</dbReference>
<dbReference type="PANTHER" id="PTHR10890:SF3">
    <property type="entry name" value="CYSTEINE--TRNA LIGASE, CYTOPLASMIC"/>
    <property type="match status" value="1"/>
</dbReference>
<accession>A0A955LWC2</accession>
<dbReference type="GO" id="GO:0006423">
    <property type="term" value="P:cysteinyl-tRNA aminoacylation"/>
    <property type="evidence" value="ECO:0007669"/>
    <property type="project" value="TreeGrafter"/>
</dbReference>
<dbReference type="InterPro" id="IPR032678">
    <property type="entry name" value="tRNA-synt_1_cat_dom"/>
</dbReference>
<reference evidence="6" key="1">
    <citation type="submission" date="2020-04" db="EMBL/GenBank/DDBJ databases">
        <authorList>
            <person name="Zhang T."/>
        </authorList>
    </citation>
    <scope>NUCLEOTIDE SEQUENCE</scope>
    <source>
        <strain evidence="6">HKST-UBA02</strain>
    </source>
</reference>
<proteinExistence type="predicted"/>
<protein>
    <submittedName>
        <fullName evidence="6">Cysteine--tRNA ligase</fullName>
        <ecNumber evidence="6">6.1.1.16</ecNumber>
    </submittedName>
</protein>
<feature type="domain" description="tRNA synthetases class I catalytic" evidence="5">
    <location>
        <begin position="17"/>
        <end position="138"/>
    </location>
</feature>
<evidence type="ECO:0000256" key="1">
    <source>
        <dbReference type="ARBA" id="ARBA00011245"/>
    </source>
</evidence>
<evidence type="ECO:0000256" key="2">
    <source>
        <dbReference type="ARBA" id="ARBA00022598"/>
    </source>
</evidence>
<organism evidence="6 7">
    <name type="scientific">candidate division WWE3 bacterium</name>
    <dbReference type="NCBI Taxonomy" id="2053526"/>
    <lineage>
        <taxon>Bacteria</taxon>
        <taxon>Katanobacteria</taxon>
    </lineage>
</organism>
<evidence type="ECO:0000313" key="6">
    <source>
        <dbReference type="EMBL" id="MCA9397928.1"/>
    </source>
</evidence>
<comment type="caution">
    <text evidence="6">The sequence shown here is derived from an EMBL/GenBank/DDBJ whole genome shotgun (WGS) entry which is preliminary data.</text>
</comment>
<dbReference type="EC" id="6.1.1.16" evidence="6"/>
<dbReference type="Pfam" id="PF01406">
    <property type="entry name" value="tRNA-synt_1e"/>
    <property type="match status" value="1"/>
</dbReference>